<dbReference type="InterPro" id="IPR027417">
    <property type="entry name" value="P-loop_NTPase"/>
</dbReference>
<evidence type="ECO:0000313" key="8">
    <source>
        <dbReference type="Proteomes" id="UP000288805"/>
    </source>
</evidence>
<dbReference type="InterPro" id="IPR057135">
    <property type="entry name" value="At4g27190-like_LRR"/>
</dbReference>
<keyword evidence="1" id="KW-0433">Leucine-rich repeat</keyword>
<dbReference type="Pfam" id="PF25019">
    <property type="entry name" value="LRR_R13L1-DRL21"/>
    <property type="match status" value="1"/>
</dbReference>
<dbReference type="EMBL" id="QGNW01001900">
    <property type="protein sequence ID" value="RVW28373.1"/>
    <property type="molecule type" value="Genomic_DNA"/>
</dbReference>
<dbReference type="Gene3D" id="3.80.10.10">
    <property type="entry name" value="Ribonuclease Inhibitor"/>
    <property type="match status" value="2"/>
</dbReference>
<feature type="domain" description="R13L1/DRL21-like LRR repeat region" evidence="6">
    <location>
        <begin position="234"/>
        <end position="355"/>
    </location>
</feature>
<evidence type="ECO:0000259" key="4">
    <source>
        <dbReference type="Pfam" id="PF00931"/>
    </source>
</evidence>
<evidence type="ECO:0000256" key="3">
    <source>
        <dbReference type="ARBA" id="ARBA00022821"/>
    </source>
</evidence>
<dbReference type="Pfam" id="PF23247">
    <property type="entry name" value="LRR_RPS2"/>
    <property type="match status" value="1"/>
</dbReference>
<sequence>MAVQLIGGAFLSASLQVLFDRLASSEVLNFIRGQKLSDSVLSKFKIKLLIVDKVLDHAERMEGLRIPLLAAGEGSKVVVTTRNPNVGKIMRADHTHPLEGLSEAYCWSLFQKLAFENKDSCPYPQVLESIGRKLVAKCRGLPLAVKALRSLLYSKTDRREWEQILESEIWGLQDHEILPSLLSSYQNLPLHLKQCFAYCSIFSKDHEFDKDTLILLWMAGLLQFSKGNDRMGRVGELSDIGGRVEISEMQNVVCAMDALRANMKDKRHLDELDLKWSNGDTNDVIQSGILNNLQPHPNLKQLTIDGYPGITFPDWIGDPLFSNLVSVYLYWCGNCSSLPMFGQLPSLKHLSIKGMKGVERVGSEFYRDASPSITSKTSFPFLQTLRFEEMDNWEKWLCCRCEFRRLQELCLIGCPKFTGKLPEELPSLKKLEIDGCWRLLEASLQVPAIRELEMVGFGELQLKMPASGFAALQTSHVENPHFSHARFGFLLPELFRCHHPALEELKIGSHTLRILSSFTFTLSFSLAIFPGLTQFDIDALHGLESLSISISEGEPTSLRWLKIIRCYDLGYNELPALDSACYEILECGKLKLLALTLILAEIELKRLSTIPTHAPGELGFAETDLSYRIQNQRWMPRRGVISRGAPAALTLTTLKIEYFPNLKSLDELEIEDCQGLLSFGQEVLRHLSSLERLSICQCDALQSLTGLGLQHLTSLEVLATSLCPKLQSLKEVGLRSLASLKQLYIGEFPELQSLTEVGLLHITSLEKLCIFNCPKLRSLARERLPDSLSYLHINNCPLLEQRCQFKKGIIKLTFQK</sequence>
<dbReference type="InterPro" id="IPR042197">
    <property type="entry name" value="Apaf_helical"/>
</dbReference>
<proteinExistence type="predicted"/>
<dbReference type="InterPro" id="IPR032675">
    <property type="entry name" value="LRR_dom_sf"/>
</dbReference>
<evidence type="ECO:0000256" key="2">
    <source>
        <dbReference type="ARBA" id="ARBA00022737"/>
    </source>
</evidence>
<dbReference type="Gene3D" id="1.10.8.430">
    <property type="entry name" value="Helical domain of apoptotic protease-activating factors"/>
    <property type="match status" value="1"/>
</dbReference>
<dbReference type="PANTHER" id="PTHR36766:SF40">
    <property type="entry name" value="DISEASE RESISTANCE PROTEIN RGA3"/>
    <property type="match status" value="1"/>
</dbReference>
<accession>A0A438CYT3</accession>
<feature type="domain" description="NB-ARC" evidence="4">
    <location>
        <begin position="35"/>
        <end position="119"/>
    </location>
</feature>
<reference evidence="7 8" key="1">
    <citation type="journal article" date="2018" name="PLoS Genet.">
        <title>Population sequencing reveals clonal diversity and ancestral inbreeding in the grapevine cultivar Chardonnay.</title>
        <authorList>
            <person name="Roach M.J."/>
            <person name="Johnson D.L."/>
            <person name="Bohlmann J."/>
            <person name="van Vuuren H.J."/>
            <person name="Jones S.J."/>
            <person name="Pretorius I.S."/>
            <person name="Schmidt S.A."/>
            <person name="Borneman A.R."/>
        </authorList>
    </citation>
    <scope>NUCLEOTIDE SEQUENCE [LARGE SCALE GENOMIC DNA]</scope>
    <source>
        <strain evidence="8">cv. Chardonnay</strain>
        <tissue evidence="7">Leaf</tissue>
    </source>
</reference>
<evidence type="ECO:0000256" key="1">
    <source>
        <dbReference type="ARBA" id="ARBA00022614"/>
    </source>
</evidence>
<dbReference type="Gene3D" id="1.10.10.10">
    <property type="entry name" value="Winged helix-like DNA-binding domain superfamily/Winged helix DNA-binding domain"/>
    <property type="match status" value="1"/>
</dbReference>
<dbReference type="GO" id="GO:0043531">
    <property type="term" value="F:ADP binding"/>
    <property type="evidence" value="ECO:0007669"/>
    <property type="project" value="InterPro"/>
</dbReference>
<dbReference type="AlphaFoldDB" id="A0A438CYT3"/>
<dbReference type="InterPro" id="IPR056789">
    <property type="entry name" value="LRR_R13L1-DRL21"/>
</dbReference>
<dbReference type="PANTHER" id="PTHR36766">
    <property type="entry name" value="PLANT BROAD-SPECTRUM MILDEW RESISTANCE PROTEIN RPW8"/>
    <property type="match status" value="1"/>
</dbReference>
<dbReference type="InterPro" id="IPR036388">
    <property type="entry name" value="WH-like_DNA-bd_sf"/>
</dbReference>
<dbReference type="InterPro" id="IPR002182">
    <property type="entry name" value="NB-ARC"/>
</dbReference>
<dbReference type="SUPFAM" id="SSF52540">
    <property type="entry name" value="P-loop containing nucleoside triphosphate hydrolases"/>
    <property type="match status" value="1"/>
</dbReference>
<organism evidence="7 8">
    <name type="scientific">Vitis vinifera</name>
    <name type="common">Grape</name>
    <dbReference type="NCBI Taxonomy" id="29760"/>
    <lineage>
        <taxon>Eukaryota</taxon>
        <taxon>Viridiplantae</taxon>
        <taxon>Streptophyta</taxon>
        <taxon>Embryophyta</taxon>
        <taxon>Tracheophyta</taxon>
        <taxon>Spermatophyta</taxon>
        <taxon>Magnoliopsida</taxon>
        <taxon>eudicotyledons</taxon>
        <taxon>Gunneridae</taxon>
        <taxon>Pentapetalae</taxon>
        <taxon>rosids</taxon>
        <taxon>Vitales</taxon>
        <taxon>Vitaceae</taxon>
        <taxon>Viteae</taxon>
        <taxon>Vitis</taxon>
    </lineage>
</organism>
<comment type="caution">
    <text evidence="7">The sequence shown here is derived from an EMBL/GenBank/DDBJ whole genome shotgun (WGS) entry which is preliminary data.</text>
</comment>
<evidence type="ECO:0000259" key="6">
    <source>
        <dbReference type="Pfam" id="PF25019"/>
    </source>
</evidence>
<evidence type="ECO:0000313" key="7">
    <source>
        <dbReference type="EMBL" id="RVW28373.1"/>
    </source>
</evidence>
<dbReference type="SUPFAM" id="SSF52058">
    <property type="entry name" value="L domain-like"/>
    <property type="match status" value="1"/>
</dbReference>
<dbReference type="Pfam" id="PF00931">
    <property type="entry name" value="NB-ARC"/>
    <property type="match status" value="1"/>
</dbReference>
<feature type="domain" description="Disease resistance protein At4g27190-like leucine-rich repeats" evidence="5">
    <location>
        <begin position="662"/>
        <end position="796"/>
    </location>
</feature>
<dbReference type="Proteomes" id="UP000288805">
    <property type="component" value="Unassembled WGS sequence"/>
</dbReference>
<protein>
    <submittedName>
        <fullName evidence="7">Putative disease resistance RPP13-like protein 1</fullName>
    </submittedName>
</protein>
<gene>
    <name evidence="7" type="primary">RPPL1_271</name>
    <name evidence="7" type="ORF">CK203_105821</name>
</gene>
<evidence type="ECO:0000259" key="5">
    <source>
        <dbReference type="Pfam" id="PF23247"/>
    </source>
</evidence>
<keyword evidence="3" id="KW-0611">Plant defense</keyword>
<keyword evidence="2" id="KW-0677">Repeat</keyword>
<name>A0A438CYT3_VITVI</name>
<dbReference type="GO" id="GO:0006952">
    <property type="term" value="P:defense response"/>
    <property type="evidence" value="ECO:0007669"/>
    <property type="project" value="UniProtKB-KW"/>
</dbReference>